<keyword evidence="6" id="KW-1185">Reference proteome</keyword>
<gene>
    <name evidence="5" type="ORF">HYN69_01610</name>
</gene>
<keyword evidence="2 4" id="KW-1133">Transmembrane helix</keyword>
<dbReference type="KEGG" id="geh:HYN69_01610"/>
<accession>A0A2S0UHW1</accession>
<evidence type="ECO:0000256" key="3">
    <source>
        <dbReference type="ARBA" id="ARBA00023136"/>
    </source>
</evidence>
<dbReference type="Proteomes" id="UP000244496">
    <property type="component" value="Chromosome"/>
</dbReference>
<dbReference type="InterPro" id="IPR036259">
    <property type="entry name" value="MFS_trans_sf"/>
</dbReference>
<dbReference type="EMBL" id="CP028918">
    <property type="protein sequence ID" value="AWB47375.1"/>
    <property type="molecule type" value="Genomic_DNA"/>
</dbReference>
<feature type="transmembrane region" description="Helical" evidence="4">
    <location>
        <begin position="310"/>
        <end position="334"/>
    </location>
</feature>
<feature type="transmembrane region" description="Helical" evidence="4">
    <location>
        <begin position="284"/>
        <end position="304"/>
    </location>
</feature>
<feature type="transmembrane region" description="Helical" evidence="4">
    <location>
        <begin position="169"/>
        <end position="188"/>
    </location>
</feature>
<dbReference type="InterPro" id="IPR011701">
    <property type="entry name" value="MFS"/>
</dbReference>
<reference evidence="5 6" key="1">
    <citation type="submission" date="2018-04" db="EMBL/GenBank/DDBJ databases">
        <title>Genome sequencing of Gemmobacter.</title>
        <authorList>
            <person name="Yi H."/>
            <person name="Baek M.-G."/>
        </authorList>
    </citation>
    <scope>NUCLEOTIDE SEQUENCE [LARGE SCALE GENOMIC DNA]</scope>
    <source>
        <strain evidence="5 6">HYN0069</strain>
    </source>
</reference>
<dbReference type="AlphaFoldDB" id="A0A2S0UHW1"/>
<feature type="transmembrane region" description="Helical" evidence="4">
    <location>
        <begin position="144"/>
        <end position="163"/>
    </location>
</feature>
<feature type="transmembrane region" description="Helical" evidence="4">
    <location>
        <begin position="355"/>
        <end position="388"/>
    </location>
</feature>
<keyword evidence="3 4" id="KW-0472">Membrane</keyword>
<dbReference type="RefSeq" id="WP_108434204.1">
    <property type="nucleotide sequence ID" value="NZ_CP028918.1"/>
</dbReference>
<feature type="transmembrane region" description="Helical" evidence="4">
    <location>
        <begin position="219"/>
        <end position="242"/>
    </location>
</feature>
<feature type="transmembrane region" description="Helical" evidence="4">
    <location>
        <begin position="82"/>
        <end position="102"/>
    </location>
</feature>
<organism evidence="5 6">
    <name type="scientific">Paragemmobacter aquarius</name>
    <dbReference type="NCBI Taxonomy" id="2169400"/>
    <lineage>
        <taxon>Bacteria</taxon>
        <taxon>Pseudomonadati</taxon>
        <taxon>Pseudomonadota</taxon>
        <taxon>Alphaproteobacteria</taxon>
        <taxon>Rhodobacterales</taxon>
        <taxon>Paracoccaceae</taxon>
        <taxon>Paragemmobacter</taxon>
    </lineage>
</organism>
<feature type="transmembrane region" description="Helical" evidence="4">
    <location>
        <begin position="254"/>
        <end position="272"/>
    </location>
</feature>
<feature type="transmembrane region" description="Helical" evidence="4">
    <location>
        <begin position="21"/>
        <end position="44"/>
    </location>
</feature>
<evidence type="ECO:0000313" key="6">
    <source>
        <dbReference type="Proteomes" id="UP000244496"/>
    </source>
</evidence>
<feature type="transmembrane region" description="Helical" evidence="4">
    <location>
        <begin position="56"/>
        <end position="75"/>
    </location>
</feature>
<dbReference type="OrthoDB" id="9808182at2"/>
<protein>
    <submittedName>
        <fullName evidence="5">MFS transporter</fullName>
    </submittedName>
</protein>
<dbReference type="SUPFAM" id="SSF103473">
    <property type="entry name" value="MFS general substrate transporter"/>
    <property type="match status" value="1"/>
</dbReference>
<evidence type="ECO:0000256" key="2">
    <source>
        <dbReference type="ARBA" id="ARBA00022989"/>
    </source>
</evidence>
<dbReference type="GO" id="GO:0022857">
    <property type="term" value="F:transmembrane transporter activity"/>
    <property type="evidence" value="ECO:0007669"/>
    <property type="project" value="InterPro"/>
</dbReference>
<proteinExistence type="predicted"/>
<feature type="transmembrane region" description="Helical" evidence="4">
    <location>
        <begin position="108"/>
        <end position="132"/>
    </location>
</feature>
<dbReference type="Pfam" id="PF07690">
    <property type="entry name" value="MFS_1"/>
    <property type="match status" value="1"/>
</dbReference>
<evidence type="ECO:0000313" key="5">
    <source>
        <dbReference type="EMBL" id="AWB47375.1"/>
    </source>
</evidence>
<evidence type="ECO:0000256" key="1">
    <source>
        <dbReference type="ARBA" id="ARBA00022692"/>
    </source>
</evidence>
<evidence type="ECO:0000256" key="4">
    <source>
        <dbReference type="SAM" id="Phobius"/>
    </source>
</evidence>
<sequence length="412" mass="44157">MATRYIPLFLRHSPTPRVQNFALLAGMEAAVRGTLISAMPLAVYKGLGSAAATSEAYFHAGIVALVWGLMVPWFTRHVPRRWMYSAGCGLYLIGMALAIHGTALSVQAALICLAMATATTFVCFNAYVLDYIDRAELGRTQSTQMVYAAGPWAIGPMLGVWLHDVWAPAPFLLAGTFALALLATFWVLRLGNGKQIARAKGPALNPLAYLGRFFRQPRLIAGWMFAVMRSCGWWVYVVYLPIFCIEAGLGDKVGGVALSLSNALLFISPLMLRYVRRASVRQGVRLAFGVCGALFFVSALVAPLPWLSVIAMMGAAFFLVVLDVVGGLPFLMAVKPSERTEMSAVYSSFRDVSGILTPGAAWLVLLVAPVQGVFAAAGLGLLAAYAVASQLHPRLGSPRPSAGNLSPKDAAR</sequence>
<dbReference type="Gene3D" id="1.20.1250.20">
    <property type="entry name" value="MFS general substrate transporter like domains"/>
    <property type="match status" value="1"/>
</dbReference>
<name>A0A2S0UHW1_9RHOB</name>
<keyword evidence="1 4" id="KW-0812">Transmembrane</keyword>